<feature type="compositionally biased region" description="Acidic residues" evidence="1">
    <location>
        <begin position="174"/>
        <end position="189"/>
    </location>
</feature>
<dbReference type="GO" id="GO:0042790">
    <property type="term" value="P:nucleolar large rRNA transcription by RNA polymerase I"/>
    <property type="evidence" value="ECO:0007669"/>
    <property type="project" value="InterPro"/>
</dbReference>
<feature type="compositionally biased region" description="Low complexity" evidence="1">
    <location>
        <begin position="270"/>
        <end position="284"/>
    </location>
</feature>
<feature type="region of interest" description="Disordered" evidence="1">
    <location>
        <begin position="220"/>
        <end position="394"/>
    </location>
</feature>
<dbReference type="PANTHER" id="PTHR28079">
    <property type="entry name" value="RNA POLYMERASE I-SPECIFIC TRANSCRIPTION INITIATION FACTOR RRN5"/>
    <property type="match status" value="1"/>
</dbReference>
<feature type="region of interest" description="Disordered" evidence="1">
    <location>
        <begin position="161"/>
        <end position="190"/>
    </location>
</feature>
<dbReference type="InterPro" id="IPR039601">
    <property type="entry name" value="Rrn5"/>
</dbReference>
<feature type="compositionally biased region" description="Basic residues" evidence="1">
    <location>
        <begin position="301"/>
        <end position="312"/>
    </location>
</feature>
<comment type="caution">
    <text evidence="2">The sequence shown here is derived from an EMBL/GenBank/DDBJ whole genome shotgun (WGS) entry which is preliminary data.</text>
</comment>
<proteinExistence type="predicted"/>
<dbReference type="EMBL" id="MU157834">
    <property type="protein sequence ID" value="KAF9531659.1"/>
    <property type="molecule type" value="Genomic_DNA"/>
</dbReference>
<dbReference type="GO" id="GO:0000182">
    <property type="term" value="F:rDNA binding"/>
    <property type="evidence" value="ECO:0007669"/>
    <property type="project" value="TreeGrafter"/>
</dbReference>
<evidence type="ECO:0000313" key="3">
    <source>
        <dbReference type="Proteomes" id="UP000807306"/>
    </source>
</evidence>
<accession>A0A9P6EMI6</accession>
<dbReference type="OrthoDB" id="2240312at2759"/>
<dbReference type="GO" id="GO:0000500">
    <property type="term" value="C:RNA polymerase I upstream activating factor complex"/>
    <property type="evidence" value="ECO:0007669"/>
    <property type="project" value="InterPro"/>
</dbReference>
<dbReference type="AlphaFoldDB" id="A0A9P6EMI6"/>
<gene>
    <name evidence="2" type="ORF">CPB83DRAFT_79948</name>
</gene>
<dbReference type="Proteomes" id="UP000807306">
    <property type="component" value="Unassembled WGS sequence"/>
</dbReference>
<evidence type="ECO:0000313" key="2">
    <source>
        <dbReference type="EMBL" id="KAF9531659.1"/>
    </source>
</evidence>
<sequence length="647" mass="72848">MNIPDPTNLLRKSINTYANDFRKHQEEFKAHLAGKLLEQHPSLPPAFFPPGSYWTPDEKDLFFHGLTIHSRLQPDLIAEHIKTKSTFDVCMYLEALTTSLSRAEDEGLVEPLSWRDTEPAMEVSERWIGREEDIAASLMHLDACPWNAEVFLEEGGASKRPEGCTCLGRKQEDTSDLEEDEDDDEDAEEWGPVKKKEVYLSHLDSTGLMMLESIFRDAQAEASHNGDNGPVHLEKIRPDPLKGSAQANEDSPQPDDGDGSRSAEFNTPMSAAPSTPISGPGSSEPSEDGQQEPTDKEARRKLLNRLYMRRKRAEATGRAIISDLAKLRPGRQKRLRKPAKPRPTSYRPRKKIIKGKAVQSAARTSHSPAPSEDSADDDLDQDEDFGPDPEIDEAGGNAHLAEAELMYEETRKGGTKRPAKMKALFSDKGVDAGTISELDLDFFHLSTMARLLRLFNSINDPTRPLNNISISVECIHLLFTITKEFVSEVIHRAIICKEQEIRLKSEIKVWKYGQEEISVDNMQECLSTMGLPLFSKEAYTAERFDVEDLHVEGSFYQKKFVKDRNAMDLADDTPGTAIRHHEMTAVQNSYVSNLIYCDTLNSSDDILPAVSDATAELRKEIRAEKALEKHDEALSREYEAMLWKEHR</sequence>
<reference evidence="2" key="1">
    <citation type="submission" date="2020-11" db="EMBL/GenBank/DDBJ databases">
        <authorList>
            <consortium name="DOE Joint Genome Institute"/>
            <person name="Ahrendt S."/>
            <person name="Riley R."/>
            <person name="Andreopoulos W."/>
            <person name="Labutti K."/>
            <person name="Pangilinan J."/>
            <person name="Ruiz-Duenas F.J."/>
            <person name="Barrasa J.M."/>
            <person name="Sanchez-Garcia M."/>
            <person name="Camarero S."/>
            <person name="Miyauchi S."/>
            <person name="Serrano A."/>
            <person name="Linde D."/>
            <person name="Babiker R."/>
            <person name="Drula E."/>
            <person name="Ayuso-Fernandez I."/>
            <person name="Pacheco R."/>
            <person name="Padilla G."/>
            <person name="Ferreira P."/>
            <person name="Barriuso J."/>
            <person name="Kellner H."/>
            <person name="Castanera R."/>
            <person name="Alfaro M."/>
            <person name="Ramirez L."/>
            <person name="Pisabarro A.G."/>
            <person name="Kuo A."/>
            <person name="Tritt A."/>
            <person name="Lipzen A."/>
            <person name="He G."/>
            <person name="Yan M."/>
            <person name="Ng V."/>
            <person name="Cullen D."/>
            <person name="Martin F."/>
            <person name="Rosso M.-N."/>
            <person name="Henrissat B."/>
            <person name="Hibbett D."/>
            <person name="Martinez A.T."/>
            <person name="Grigoriev I.V."/>
        </authorList>
    </citation>
    <scope>NUCLEOTIDE SEQUENCE</scope>
    <source>
        <strain evidence="2">CBS 506.95</strain>
    </source>
</reference>
<keyword evidence="3" id="KW-1185">Reference proteome</keyword>
<protein>
    <submittedName>
        <fullName evidence="2">Uncharacterized protein</fullName>
    </submittedName>
</protein>
<evidence type="ECO:0000256" key="1">
    <source>
        <dbReference type="SAM" id="MobiDB-lite"/>
    </source>
</evidence>
<feature type="compositionally biased region" description="Acidic residues" evidence="1">
    <location>
        <begin position="373"/>
        <end position="393"/>
    </location>
</feature>
<name>A0A9P6EMI6_9AGAR</name>
<dbReference type="PANTHER" id="PTHR28079:SF1">
    <property type="entry name" value="RNA POLYMERASE I-SPECIFIC TRANSCRIPTION INITIATION FACTOR RRN5"/>
    <property type="match status" value="1"/>
</dbReference>
<dbReference type="GO" id="GO:0006361">
    <property type="term" value="P:transcription initiation at RNA polymerase I promoter"/>
    <property type="evidence" value="ECO:0007669"/>
    <property type="project" value="TreeGrafter"/>
</dbReference>
<feature type="compositionally biased region" description="Basic residues" evidence="1">
    <location>
        <begin position="328"/>
        <end position="340"/>
    </location>
</feature>
<organism evidence="2 3">
    <name type="scientific">Crepidotus variabilis</name>
    <dbReference type="NCBI Taxonomy" id="179855"/>
    <lineage>
        <taxon>Eukaryota</taxon>
        <taxon>Fungi</taxon>
        <taxon>Dikarya</taxon>
        <taxon>Basidiomycota</taxon>
        <taxon>Agaricomycotina</taxon>
        <taxon>Agaricomycetes</taxon>
        <taxon>Agaricomycetidae</taxon>
        <taxon>Agaricales</taxon>
        <taxon>Agaricineae</taxon>
        <taxon>Crepidotaceae</taxon>
        <taxon>Crepidotus</taxon>
    </lineage>
</organism>
<dbReference type="GO" id="GO:0001181">
    <property type="term" value="F:RNA polymerase I general transcription initiation factor activity"/>
    <property type="evidence" value="ECO:0007669"/>
    <property type="project" value="TreeGrafter"/>
</dbReference>